<comment type="caution">
    <text evidence="4">The sequence shown here is derived from an EMBL/GenBank/DDBJ whole genome shotgun (WGS) entry which is preliminary data.</text>
</comment>
<dbReference type="EMBL" id="JBHSXI010000008">
    <property type="protein sequence ID" value="MFC6888722.1"/>
    <property type="molecule type" value="Genomic_DNA"/>
</dbReference>
<evidence type="ECO:0000256" key="2">
    <source>
        <dbReference type="ARBA" id="ARBA00023163"/>
    </source>
</evidence>
<keyword evidence="5" id="KW-1185">Reference proteome</keyword>
<dbReference type="PANTHER" id="PTHR34236">
    <property type="entry name" value="DIMETHYL SULFOXIDE REDUCTASE TRANSCRIPTIONAL ACTIVATOR"/>
    <property type="match status" value="1"/>
</dbReference>
<sequence>MFALEAAYHQGYFERPRGHSAVEITESLGITHTTLLQHLRVAQRKLLRQIFSGGG</sequence>
<keyword evidence="2" id="KW-0804">Transcription</keyword>
<evidence type="ECO:0000313" key="5">
    <source>
        <dbReference type="Proteomes" id="UP001596333"/>
    </source>
</evidence>
<evidence type="ECO:0000256" key="1">
    <source>
        <dbReference type="ARBA" id="ARBA00023015"/>
    </source>
</evidence>
<gene>
    <name evidence="4" type="ORF">ACFQEY_06765</name>
</gene>
<dbReference type="AlphaFoldDB" id="A0ABD5UGW7"/>
<dbReference type="InterPro" id="IPR007050">
    <property type="entry name" value="HTH_bacterioopsin"/>
</dbReference>
<feature type="domain" description="HTH bat-type" evidence="3">
    <location>
        <begin position="3"/>
        <end position="47"/>
    </location>
</feature>
<evidence type="ECO:0000259" key="3">
    <source>
        <dbReference type="Pfam" id="PF04967"/>
    </source>
</evidence>
<keyword evidence="1" id="KW-0805">Transcription regulation</keyword>
<reference evidence="4 5" key="1">
    <citation type="journal article" date="2019" name="Int. J. Syst. Evol. Microbiol.">
        <title>The Global Catalogue of Microorganisms (GCM) 10K type strain sequencing project: providing services to taxonomists for standard genome sequencing and annotation.</title>
        <authorList>
            <consortium name="The Broad Institute Genomics Platform"/>
            <consortium name="The Broad Institute Genome Sequencing Center for Infectious Disease"/>
            <person name="Wu L."/>
            <person name="Ma J."/>
        </authorList>
    </citation>
    <scope>NUCLEOTIDE SEQUENCE [LARGE SCALE GENOMIC DNA]</scope>
    <source>
        <strain evidence="4 5">Y73</strain>
    </source>
</reference>
<dbReference type="Proteomes" id="UP001596333">
    <property type="component" value="Unassembled WGS sequence"/>
</dbReference>
<dbReference type="Pfam" id="PF04967">
    <property type="entry name" value="HTH_10"/>
    <property type="match status" value="1"/>
</dbReference>
<dbReference type="PANTHER" id="PTHR34236:SF1">
    <property type="entry name" value="DIMETHYL SULFOXIDE REDUCTASE TRANSCRIPTIONAL ACTIVATOR"/>
    <property type="match status" value="1"/>
</dbReference>
<organism evidence="4 5">
    <name type="scientific">Halorubrum trueperi</name>
    <dbReference type="NCBI Taxonomy" id="2004704"/>
    <lineage>
        <taxon>Archaea</taxon>
        <taxon>Methanobacteriati</taxon>
        <taxon>Methanobacteriota</taxon>
        <taxon>Stenosarchaea group</taxon>
        <taxon>Halobacteria</taxon>
        <taxon>Halobacteriales</taxon>
        <taxon>Haloferacaceae</taxon>
        <taxon>Halorubrum</taxon>
    </lineage>
</organism>
<dbReference type="RefSeq" id="WP_379766231.1">
    <property type="nucleotide sequence ID" value="NZ_JBHSXI010000008.1"/>
</dbReference>
<evidence type="ECO:0000313" key="4">
    <source>
        <dbReference type="EMBL" id="MFC6888722.1"/>
    </source>
</evidence>
<protein>
    <submittedName>
        <fullName evidence="4">Helix-turn-helix domain-containing protein</fullName>
    </submittedName>
</protein>
<name>A0ABD5UGW7_9EURY</name>
<accession>A0ABD5UGW7</accession>
<proteinExistence type="predicted"/>